<accession>A0AA91JQY5</accession>
<evidence type="ECO:0000256" key="1">
    <source>
        <dbReference type="SAM" id="Phobius"/>
    </source>
</evidence>
<feature type="transmembrane region" description="Helical" evidence="1">
    <location>
        <begin position="6"/>
        <end position="23"/>
    </location>
</feature>
<protein>
    <submittedName>
        <fullName evidence="2">Uncharacterized protein</fullName>
    </submittedName>
</protein>
<sequence length="211" mass="24193">MLSSSVLFLFFGVICVVLSIRKQKRYTLLKSKRVKNKRKKQKIKRMLAKLKKQQKKNIRTSVFLFLLGALTLGGGMYARYYQQTNLETEDANAIIQSYFLVGEIEKDLQSLSEGSDPGKVNEKLTEMTSLLITYGNKNAFGGLSLDGQKKLNRYYALVREFGVNFSSRTLENLKDTAYVANYLEDITKIKKSQKQIFDVFKVNETALNQKK</sequence>
<keyword evidence="1" id="KW-0472">Membrane</keyword>
<comment type="caution">
    <text evidence="2">The sequence shown here is derived from an EMBL/GenBank/DDBJ whole genome shotgun (WGS) entry which is preliminary data.</text>
</comment>
<feature type="transmembrane region" description="Helical" evidence="1">
    <location>
        <begin position="61"/>
        <end position="80"/>
    </location>
</feature>
<dbReference type="EMBL" id="JXLC01000001">
    <property type="protein sequence ID" value="OJG93493.1"/>
    <property type="molecule type" value="Genomic_DNA"/>
</dbReference>
<gene>
    <name evidence="2" type="ORF">RV15_GL000095</name>
</gene>
<dbReference type="AlphaFoldDB" id="A0AA91JQY5"/>
<proteinExistence type="predicted"/>
<reference evidence="2 3" key="1">
    <citation type="submission" date="2014-12" db="EMBL/GenBank/DDBJ databases">
        <title>Draft genome sequences of 29 type strains of Enterococci.</title>
        <authorList>
            <person name="Zhong Z."/>
            <person name="Sun Z."/>
            <person name="Liu W."/>
            <person name="Zhang W."/>
            <person name="Zhang H."/>
        </authorList>
    </citation>
    <scope>NUCLEOTIDE SEQUENCE [LARGE SCALE GENOMIC DNA]</scope>
    <source>
        <strain evidence="2 3">DSM 22801</strain>
    </source>
</reference>
<organism evidence="2 3">
    <name type="scientific">Enterococcus silesiacus</name>
    <dbReference type="NCBI Taxonomy" id="332949"/>
    <lineage>
        <taxon>Bacteria</taxon>
        <taxon>Bacillati</taxon>
        <taxon>Bacillota</taxon>
        <taxon>Bacilli</taxon>
        <taxon>Lactobacillales</taxon>
        <taxon>Enterococcaceae</taxon>
        <taxon>Enterococcus</taxon>
    </lineage>
</organism>
<name>A0AA91JQY5_9ENTE</name>
<keyword evidence="1" id="KW-1133">Transmembrane helix</keyword>
<evidence type="ECO:0000313" key="3">
    <source>
        <dbReference type="Proteomes" id="UP000183039"/>
    </source>
</evidence>
<keyword evidence="1" id="KW-0812">Transmembrane</keyword>
<dbReference type="Proteomes" id="UP000183039">
    <property type="component" value="Unassembled WGS sequence"/>
</dbReference>
<evidence type="ECO:0000313" key="2">
    <source>
        <dbReference type="EMBL" id="OJG93493.1"/>
    </source>
</evidence>